<sequence length="51" mass="5851">MTLYIQLKAICLMAQKLAFVHFLQMILKMMKKQLNQRVPLSISSALIVKSS</sequence>
<name>B0RKX4_YEREN</name>
<proteinExistence type="predicted"/>
<protein>
    <submittedName>
        <fullName evidence="1">Uncharacterized protein</fullName>
    </submittedName>
</protein>
<accession>B0RKX4</accession>
<dbReference type="EMBL" id="AM905950">
    <property type="protein sequence ID" value="CAP20223.1"/>
    <property type="molecule type" value="Genomic_DNA"/>
</dbReference>
<keyword evidence="1" id="KW-0614">Plasmid</keyword>
<geneLocation type="plasmid" evidence="1">
    <name>pYE854</name>
</geneLocation>
<evidence type="ECO:0000313" key="1">
    <source>
        <dbReference type="EMBL" id="CAP20223.1"/>
    </source>
</evidence>
<dbReference type="AlphaFoldDB" id="B0RKX4"/>
<reference evidence="1" key="1">
    <citation type="journal article" date="2008" name="J. Bacteriol.">
        <title>Genetic and functional properties of the self-transmissible Yersinia enterocolitica plasmid pYE854, which mobilizes the virulence plasmid pYV.</title>
        <authorList>
            <person name="Hammerl J.A."/>
            <person name="Klein I."/>
            <person name="Lanka E."/>
            <person name="Appel B."/>
            <person name="Hertwig S."/>
        </authorList>
    </citation>
    <scope>NUCLEOTIDE SEQUENCE [LARGE SCALE GENOMIC DNA]</scope>
    <source>
        <strain evidence="1">29854</strain>
        <plasmid evidence="1">pYE854</plasmid>
    </source>
</reference>
<organism evidence="1">
    <name type="scientific">Yersinia enterocolitica</name>
    <dbReference type="NCBI Taxonomy" id="630"/>
    <lineage>
        <taxon>Bacteria</taxon>
        <taxon>Pseudomonadati</taxon>
        <taxon>Pseudomonadota</taxon>
        <taxon>Gammaproteobacteria</taxon>
        <taxon>Enterobacterales</taxon>
        <taxon>Yersiniaceae</taxon>
        <taxon>Yersinia</taxon>
    </lineage>
</organism>